<feature type="binding site" evidence="4">
    <location>
        <position position="367"/>
    </location>
    <ligand>
        <name>S-adenosyl-L-methionine</name>
        <dbReference type="ChEBI" id="CHEBI:59789"/>
    </ligand>
</feature>
<evidence type="ECO:0000256" key="3">
    <source>
        <dbReference type="ARBA" id="ARBA00022691"/>
    </source>
</evidence>
<dbReference type="SUPFAM" id="SSF53335">
    <property type="entry name" value="S-adenosyl-L-methionine-dependent methyltransferases"/>
    <property type="match status" value="1"/>
</dbReference>
<keyword evidence="3 4" id="KW-0949">S-adenosyl-L-methionine</keyword>
<evidence type="ECO:0000313" key="8">
    <source>
        <dbReference type="Proteomes" id="UP000009049"/>
    </source>
</evidence>
<dbReference type="InterPro" id="IPR010280">
    <property type="entry name" value="U5_MeTrfase_fam"/>
</dbReference>
<dbReference type="InterPro" id="IPR012340">
    <property type="entry name" value="NA-bd_OB-fold"/>
</dbReference>
<dbReference type="InterPro" id="IPR030390">
    <property type="entry name" value="MeTrfase_TrmA_AS"/>
</dbReference>
<keyword evidence="8" id="KW-1185">Reference proteome</keyword>
<dbReference type="Gene3D" id="2.40.50.1070">
    <property type="match status" value="1"/>
</dbReference>
<evidence type="ECO:0000256" key="4">
    <source>
        <dbReference type="PROSITE-ProRule" id="PRU01024"/>
    </source>
</evidence>
<feature type="binding site" evidence="4">
    <location>
        <position position="388"/>
    </location>
    <ligand>
        <name>S-adenosyl-L-methionine</name>
        <dbReference type="ChEBI" id="CHEBI:59789"/>
    </ligand>
</feature>
<name>A4CLY0_ROBBH</name>
<dbReference type="HOGENOM" id="CLU_014689_7_2_10"/>
<evidence type="ECO:0000256" key="1">
    <source>
        <dbReference type="ARBA" id="ARBA00022603"/>
    </source>
</evidence>
<dbReference type="Gene3D" id="3.40.50.150">
    <property type="entry name" value="Vaccinia Virus protein VP39"/>
    <property type="match status" value="1"/>
</dbReference>
<sequence>MPLRNQKCAAGNNRYFGQVPQEILAMAASRKQRIFAPMARGRKHPFFEKIEVTGTAAKGKAVGRAPDGRVVFISGAVPGDTVSVQVFKKRKGHYEGRVTEILNPSPERIQPRCVHFGTCGGCKWQHMDYAAQLRFKQDEVVQNLVRIGKLDLPDIAPILPAPETYYYRNKMEFSFSDNRWLEPGEIASGEPVASRNALGLHIPGMWDKILDLQECHLQADPSNAIRLAVREYAESHGLAFFDTRKQEGLLRSLMLRNTASGQVMVLIQFYQDDASAREGLLDFLLDRFPQITSLFYTINRKGNDTLYDLDLICYHGTPYITEEMEGLAFRITPKSFYQTNSRQAYALYKKVRELAGLTGKERVYDLYTGLGTIAQFVARQAREVIGIEAVADAIEAARVNAAENGISNTRFFAGDMKELFTSEFLETHGRPDVVITDPPRDGMHKYVVAQLLEILPERIVYVSCNSATQARDLALMRDAYRVAHVQPVDMFPQTHHVENIVLLERRSHE</sequence>
<dbReference type="PANTHER" id="PTHR11061:SF30">
    <property type="entry name" value="TRNA (URACIL(54)-C(5))-METHYLTRANSFERASE"/>
    <property type="match status" value="1"/>
</dbReference>
<dbReference type="InterPro" id="IPR029063">
    <property type="entry name" value="SAM-dependent_MTases_sf"/>
</dbReference>
<evidence type="ECO:0000259" key="6">
    <source>
        <dbReference type="PROSITE" id="PS50926"/>
    </source>
</evidence>
<dbReference type="InterPro" id="IPR002792">
    <property type="entry name" value="TRAM_dom"/>
</dbReference>
<feature type="active site" description="Nucleophile" evidence="4">
    <location>
        <position position="464"/>
    </location>
</feature>
<feature type="domain" description="TRAM" evidence="6">
    <location>
        <begin position="37"/>
        <end position="100"/>
    </location>
</feature>
<dbReference type="PROSITE" id="PS01231">
    <property type="entry name" value="TRMA_2"/>
    <property type="match status" value="1"/>
</dbReference>
<dbReference type="Pfam" id="PF01938">
    <property type="entry name" value="TRAM"/>
    <property type="match status" value="1"/>
</dbReference>
<evidence type="ECO:0000256" key="2">
    <source>
        <dbReference type="ARBA" id="ARBA00022679"/>
    </source>
</evidence>
<dbReference type="EMBL" id="CP001712">
    <property type="protein sequence ID" value="EAR15879.1"/>
    <property type="molecule type" value="Genomic_DNA"/>
</dbReference>
<organism evidence="7 8">
    <name type="scientific">Robiginitalea biformata (strain ATCC BAA-864 / DSM 15991 / KCTC 12146 / HTCC2501)</name>
    <dbReference type="NCBI Taxonomy" id="313596"/>
    <lineage>
        <taxon>Bacteria</taxon>
        <taxon>Pseudomonadati</taxon>
        <taxon>Bacteroidota</taxon>
        <taxon>Flavobacteriia</taxon>
        <taxon>Flavobacteriales</taxon>
        <taxon>Flavobacteriaceae</taxon>
        <taxon>Robiginitalea</taxon>
    </lineage>
</organism>
<dbReference type="Pfam" id="PF05958">
    <property type="entry name" value="tRNA_U5-meth_tr"/>
    <property type="match status" value="1"/>
</dbReference>
<dbReference type="FunFam" id="3.40.50.150:FF:000009">
    <property type="entry name" value="23S rRNA (Uracil(1939)-C(5))-methyltransferase RlmD"/>
    <property type="match status" value="1"/>
</dbReference>
<comment type="similarity">
    <text evidence="4">Belongs to the class I-like SAM-binding methyltransferase superfamily. RNA M5U methyltransferase family.</text>
</comment>
<dbReference type="STRING" id="313596.RB2501_16164"/>
<gene>
    <name evidence="7" type="ordered locus">RB2501_16164</name>
</gene>
<dbReference type="PROSITE" id="PS50926">
    <property type="entry name" value="TRAM"/>
    <property type="match status" value="1"/>
</dbReference>
<dbReference type="PROSITE" id="PS01230">
    <property type="entry name" value="TRMA_1"/>
    <property type="match status" value="1"/>
</dbReference>
<dbReference type="GO" id="GO:0070041">
    <property type="term" value="F:rRNA (uridine-C5-)-methyltransferase activity"/>
    <property type="evidence" value="ECO:0007669"/>
    <property type="project" value="TreeGrafter"/>
</dbReference>
<proteinExistence type="inferred from homology"/>
<feature type="binding site" evidence="4">
    <location>
        <position position="437"/>
    </location>
    <ligand>
        <name>S-adenosyl-L-methionine</name>
        <dbReference type="ChEBI" id="CHEBI:59789"/>
    </ligand>
</feature>
<reference evidence="7 8" key="1">
    <citation type="journal article" date="2009" name="J. Bacteriol.">
        <title>Complete genome sequence of Robiginitalea biformata HTCC2501.</title>
        <authorList>
            <person name="Oh H.M."/>
            <person name="Giovannoni S.J."/>
            <person name="Lee K."/>
            <person name="Ferriera S."/>
            <person name="Johnson J."/>
            <person name="Cho J.C."/>
        </authorList>
    </citation>
    <scope>NUCLEOTIDE SEQUENCE [LARGE SCALE GENOMIC DNA]</scope>
    <source>
        <strain evidence="8">ATCC BAA-864 / HTCC2501 / KCTC 12146</strain>
    </source>
</reference>
<keyword evidence="1 4" id="KW-0489">Methyltransferase</keyword>
<protein>
    <submittedName>
        <fullName evidence="7">RNA methyltransferase, TrmA family protein</fullName>
    </submittedName>
</protein>
<dbReference type="eggNOG" id="COG2265">
    <property type="taxonomic scope" value="Bacteria"/>
</dbReference>
<accession>A4CLY0</accession>
<feature type="binding site" evidence="4">
    <location>
        <position position="338"/>
    </location>
    <ligand>
        <name>S-adenosyl-L-methionine</name>
        <dbReference type="ChEBI" id="CHEBI:59789"/>
    </ligand>
</feature>
<dbReference type="PROSITE" id="PS51687">
    <property type="entry name" value="SAM_MT_RNA_M5U"/>
    <property type="match status" value="1"/>
</dbReference>
<evidence type="ECO:0000256" key="5">
    <source>
        <dbReference type="PROSITE-ProRule" id="PRU10015"/>
    </source>
</evidence>
<dbReference type="CDD" id="cd02440">
    <property type="entry name" value="AdoMet_MTases"/>
    <property type="match status" value="1"/>
</dbReference>
<evidence type="ECO:0000313" key="7">
    <source>
        <dbReference type="EMBL" id="EAR15879.1"/>
    </source>
</evidence>
<dbReference type="AlphaFoldDB" id="A4CLY0"/>
<dbReference type="InterPro" id="IPR030391">
    <property type="entry name" value="MeTrfase_TrmA_CS"/>
</dbReference>
<feature type="active site" evidence="5">
    <location>
        <position position="464"/>
    </location>
</feature>
<dbReference type="Proteomes" id="UP000009049">
    <property type="component" value="Chromosome"/>
</dbReference>
<keyword evidence="2 4" id="KW-0808">Transferase</keyword>
<dbReference type="NCBIfam" id="TIGR00479">
    <property type="entry name" value="rumA"/>
    <property type="match status" value="1"/>
</dbReference>
<dbReference type="GO" id="GO:0070475">
    <property type="term" value="P:rRNA base methylation"/>
    <property type="evidence" value="ECO:0007669"/>
    <property type="project" value="TreeGrafter"/>
</dbReference>
<dbReference type="KEGG" id="rbi:RB2501_16164"/>
<dbReference type="SUPFAM" id="SSF50249">
    <property type="entry name" value="Nucleic acid-binding proteins"/>
    <property type="match status" value="1"/>
</dbReference>
<dbReference type="Gene3D" id="2.40.50.140">
    <property type="entry name" value="Nucleic acid-binding proteins"/>
    <property type="match status" value="1"/>
</dbReference>
<dbReference type="PANTHER" id="PTHR11061">
    <property type="entry name" value="RNA M5U METHYLTRANSFERASE"/>
    <property type="match status" value="1"/>
</dbReference>